<keyword evidence="1" id="KW-1133">Transmembrane helix</keyword>
<evidence type="ECO:0008006" key="4">
    <source>
        <dbReference type="Google" id="ProtNLM"/>
    </source>
</evidence>
<keyword evidence="1" id="KW-0812">Transmembrane</keyword>
<organism evidence="2 3">
    <name type="scientific">Candidatus Giovannonibacteria bacterium RIFCSPLOWO2_01_FULL_45_34</name>
    <dbReference type="NCBI Taxonomy" id="1798351"/>
    <lineage>
        <taxon>Bacteria</taxon>
        <taxon>Candidatus Giovannoniibacteriota</taxon>
    </lineage>
</organism>
<dbReference type="CDD" id="cd06325">
    <property type="entry name" value="PBP1_ABC_unchar_transporter"/>
    <property type="match status" value="1"/>
</dbReference>
<feature type="transmembrane region" description="Helical" evidence="1">
    <location>
        <begin position="6"/>
        <end position="25"/>
    </location>
</feature>
<dbReference type="PANTHER" id="PTHR35271:SF1">
    <property type="entry name" value="ABC TRANSPORTER, SUBSTRATE-BINDING LIPOPROTEIN"/>
    <property type="match status" value="1"/>
</dbReference>
<accession>A0A1F5WZ20</accession>
<dbReference type="InterPro" id="IPR028082">
    <property type="entry name" value="Peripla_BP_I"/>
</dbReference>
<proteinExistence type="predicted"/>
<dbReference type="SUPFAM" id="SSF53822">
    <property type="entry name" value="Periplasmic binding protein-like I"/>
    <property type="match status" value="1"/>
</dbReference>
<evidence type="ECO:0000313" key="2">
    <source>
        <dbReference type="EMBL" id="OGF80915.1"/>
    </source>
</evidence>
<keyword evidence="1" id="KW-0472">Membrane</keyword>
<name>A0A1F5WZ20_9BACT</name>
<dbReference type="Pfam" id="PF04392">
    <property type="entry name" value="ABC_sub_bind"/>
    <property type="match status" value="1"/>
</dbReference>
<dbReference type="STRING" id="1798351.A2930_04230"/>
<gene>
    <name evidence="2" type="ORF">A2930_04230</name>
</gene>
<reference evidence="2 3" key="1">
    <citation type="journal article" date="2016" name="Nat. Commun.">
        <title>Thousands of microbial genomes shed light on interconnected biogeochemical processes in an aquifer system.</title>
        <authorList>
            <person name="Anantharaman K."/>
            <person name="Brown C.T."/>
            <person name="Hug L.A."/>
            <person name="Sharon I."/>
            <person name="Castelle C.J."/>
            <person name="Probst A.J."/>
            <person name="Thomas B.C."/>
            <person name="Singh A."/>
            <person name="Wilkins M.J."/>
            <person name="Karaoz U."/>
            <person name="Brodie E.L."/>
            <person name="Williams K.H."/>
            <person name="Hubbard S.S."/>
            <person name="Banfield J.F."/>
        </authorList>
    </citation>
    <scope>NUCLEOTIDE SEQUENCE [LARGE SCALE GENOMIC DNA]</scope>
</reference>
<dbReference type="Proteomes" id="UP000178114">
    <property type="component" value="Unassembled WGS sequence"/>
</dbReference>
<evidence type="ECO:0000256" key="1">
    <source>
        <dbReference type="SAM" id="Phobius"/>
    </source>
</evidence>
<dbReference type="Gene3D" id="3.40.50.2300">
    <property type="match status" value="2"/>
</dbReference>
<sequence length="335" mass="36223">MNIKSIVFTIFVFLVIAGALLYYFLATPSFVVKEGPPKVIAVLIASDLQLSSVEGVKAGLKELNYQIDKDVIIKLNNPKGDREFTAEMARQMVASKPDLMVGLSTSASSALIEANKDAKLPLVFGDVGNFQQLGITDIKHPGGVMTGVVVDNVGVAPKRMEILKSLSPKIKTIGILLNPKHVSYQDILKSSGEGAEKLGIKLIWYEIAAKEDIAKAMAKLVKEKPDAVMTTSEALISNNPSLITPILRTAKIPSMDFNVEVGIQAGYLMVYGVSRFEIGKQSARIIDKVLKGEDPGSIPVEFASTPSLEINKALADEMGIEIPDPLLLQANKVYR</sequence>
<comment type="caution">
    <text evidence="2">The sequence shown here is derived from an EMBL/GenBank/DDBJ whole genome shotgun (WGS) entry which is preliminary data.</text>
</comment>
<dbReference type="InterPro" id="IPR007487">
    <property type="entry name" value="ABC_transpt-TYRBP-like"/>
</dbReference>
<evidence type="ECO:0000313" key="3">
    <source>
        <dbReference type="Proteomes" id="UP000178114"/>
    </source>
</evidence>
<dbReference type="PANTHER" id="PTHR35271">
    <property type="entry name" value="ABC TRANSPORTER, SUBSTRATE-BINDING LIPOPROTEIN-RELATED"/>
    <property type="match status" value="1"/>
</dbReference>
<dbReference type="EMBL" id="MFID01000023">
    <property type="protein sequence ID" value="OGF80915.1"/>
    <property type="molecule type" value="Genomic_DNA"/>
</dbReference>
<protein>
    <recommendedName>
        <fullName evidence="4">ABC transporter substrate-binding protein</fullName>
    </recommendedName>
</protein>
<dbReference type="AlphaFoldDB" id="A0A1F5WZ20"/>